<feature type="region of interest" description="Disordered" evidence="1">
    <location>
        <begin position="141"/>
        <end position="163"/>
    </location>
</feature>
<keyword evidence="4" id="KW-1185">Reference proteome</keyword>
<dbReference type="SUPFAM" id="SSF56003">
    <property type="entry name" value="Molybdenum cofactor-binding domain"/>
    <property type="match status" value="1"/>
</dbReference>
<dbReference type="InterPro" id="IPR037165">
    <property type="entry name" value="AldOxase/xan_DH_Mopterin-bd_sf"/>
</dbReference>
<dbReference type="Gene3D" id="3.90.1170.50">
    <property type="entry name" value="Aldehyde oxidase/xanthine dehydrogenase, a/b hammerhead"/>
    <property type="match status" value="1"/>
</dbReference>
<dbReference type="Pfam" id="PF01315">
    <property type="entry name" value="Ald_Xan_dh_C"/>
    <property type="match status" value="1"/>
</dbReference>
<dbReference type="RefSeq" id="WP_196992156.1">
    <property type="nucleotide sequence ID" value="NZ_JADWYR010000002.1"/>
</dbReference>
<reference evidence="3" key="1">
    <citation type="submission" date="2020-11" db="EMBL/GenBank/DDBJ databases">
        <title>Bacterial whole genome sequence for Panacibacter sp. DH6.</title>
        <authorList>
            <person name="Le V."/>
            <person name="Ko S."/>
            <person name="Ahn C.-Y."/>
            <person name="Oh H.-M."/>
        </authorList>
    </citation>
    <scope>NUCLEOTIDE SEQUENCE</scope>
    <source>
        <strain evidence="3">DH6</strain>
    </source>
</reference>
<evidence type="ECO:0000259" key="2">
    <source>
        <dbReference type="SMART" id="SM01008"/>
    </source>
</evidence>
<gene>
    <name evidence="3" type="ORF">I5907_17810</name>
</gene>
<evidence type="ECO:0000256" key="1">
    <source>
        <dbReference type="SAM" id="MobiDB-lite"/>
    </source>
</evidence>
<accession>A0A931MCZ4</accession>
<dbReference type="GO" id="GO:0016491">
    <property type="term" value="F:oxidoreductase activity"/>
    <property type="evidence" value="ECO:0007669"/>
    <property type="project" value="InterPro"/>
</dbReference>
<dbReference type="AlphaFoldDB" id="A0A931MCZ4"/>
<dbReference type="InterPro" id="IPR046867">
    <property type="entry name" value="AldOxase/xan_DH_MoCoBD2"/>
</dbReference>
<dbReference type="GO" id="GO:0005506">
    <property type="term" value="F:iron ion binding"/>
    <property type="evidence" value="ECO:0007669"/>
    <property type="project" value="InterPro"/>
</dbReference>
<dbReference type="InterPro" id="IPR016208">
    <property type="entry name" value="Ald_Oxase/xanthine_DH-like"/>
</dbReference>
<dbReference type="InterPro" id="IPR036856">
    <property type="entry name" value="Ald_Oxase/Xan_DH_a/b_sf"/>
</dbReference>
<protein>
    <submittedName>
        <fullName evidence="3">Xanthine dehydrogenase family protein molybdopterin-binding subunit</fullName>
    </submittedName>
</protein>
<dbReference type="PANTHER" id="PTHR11908:SF153">
    <property type="entry name" value="DEHYDROGENASE"/>
    <property type="match status" value="1"/>
</dbReference>
<dbReference type="Pfam" id="PF20256">
    <property type="entry name" value="MoCoBD_2"/>
    <property type="match status" value="1"/>
</dbReference>
<dbReference type="EMBL" id="JADWYR010000002">
    <property type="protein sequence ID" value="MBG9378098.1"/>
    <property type="molecule type" value="Genomic_DNA"/>
</dbReference>
<dbReference type="InterPro" id="IPR000674">
    <property type="entry name" value="Ald_Oxase/Xan_DH_a/b"/>
</dbReference>
<name>A0A931MCZ4_9BACT</name>
<dbReference type="Gene3D" id="3.30.365.10">
    <property type="entry name" value="Aldehyde oxidase/xanthine dehydrogenase, molybdopterin binding domain"/>
    <property type="match status" value="4"/>
</dbReference>
<feature type="compositionally biased region" description="Basic and acidic residues" evidence="1">
    <location>
        <begin position="143"/>
        <end position="152"/>
    </location>
</feature>
<dbReference type="Proteomes" id="UP000628448">
    <property type="component" value="Unassembled WGS sequence"/>
</dbReference>
<organism evidence="3 4">
    <name type="scientific">Panacibacter microcysteis</name>
    <dbReference type="NCBI Taxonomy" id="2793269"/>
    <lineage>
        <taxon>Bacteria</taxon>
        <taxon>Pseudomonadati</taxon>
        <taxon>Bacteroidota</taxon>
        <taxon>Chitinophagia</taxon>
        <taxon>Chitinophagales</taxon>
        <taxon>Chitinophagaceae</taxon>
        <taxon>Panacibacter</taxon>
    </lineage>
</organism>
<dbReference type="Pfam" id="PF02738">
    <property type="entry name" value="MoCoBD_1"/>
    <property type="match status" value="1"/>
</dbReference>
<dbReference type="InterPro" id="IPR008274">
    <property type="entry name" value="AldOxase/xan_DH_MoCoBD1"/>
</dbReference>
<dbReference type="SUPFAM" id="SSF54665">
    <property type="entry name" value="CO dehydrogenase molybdoprotein N-domain-like"/>
    <property type="match status" value="1"/>
</dbReference>
<evidence type="ECO:0000313" key="4">
    <source>
        <dbReference type="Proteomes" id="UP000628448"/>
    </source>
</evidence>
<dbReference type="PANTHER" id="PTHR11908">
    <property type="entry name" value="XANTHINE DEHYDROGENASE"/>
    <property type="match status" value="1"/>
</dbReference>
<feature type="domain" description="Aldehyde oxidase/xanthine dehydrogenase a/b hammerhead" evidence="2">
    <location>
        <begin position="21"/>
        <end position="135"/>
    </location>
</feature>
<comment type="caution">
    <text evidence="3">The sequence shown here is derived from an EMBL/GenBank/DDBJ whole genome shotgun (WGS) entry which is preliminary data.</text>
</comment>
<proteinExistence type="predicted"/>
<sequence length="745" mass="81542">MTKASFTGQPVSRLEGKQKVTGTAKYAAEYEVPDLLYGYVVCSTIAKGTITNIDIDKAMAVDGVVEILTHNNRTKLAWFDIQYADMDAPPGMVLKPLRDTTVHFFGQPVALVLANDYETARYASTLVKIDYESVHADTYLPDHTTKAREPKKGLATALKPPPPPPTGDFEAAFESAPVKASAVYTHGTEHHNPMELFATTTVYEGKGKLTIYDKTQGTINSQVFVANIFGLKFKDVKVLAPFVGGGFGAGLRPQYQLFLCVMASLHMKRNVRVVLERKQMFAFAHRPQSIQSLRFGTTEEGIMMAMNHSTVSETSQYEDYTETVSSWSHKLYPCPNTLFEYKLVPLDVPTPLDMRAPGGSTGMHAIECMMDELAYKLDMDPVALRLKNYAAADPSTGKRYTSKALKECYTKAAAHFGWDRRNPQPGSMTRGNKLVGYGMATGIWDAFQFPSRVAAMLTTEGKIEINNAVTDIGTGTYTIMTQIAADVFGLPMEDIIFNYGNSSYPFSMFQGGSSVTASTSSGIVVAANELKKKILKQIKQAGNTTFGKAKTEDVIFKDSRICLKEDESIYLSFADVIALNKGRAVKATGMGAPHAFKLRKFSKATHSAVFVEVEVDKELKTVTVTRAVSAVAAGRIINPKTARSQILGSMVWGISKALMEETVTDKKAAKYINTNLAEYHIPVHADINDLEVIFADEEDNLINELGVKGVGEIGLVAVPAAIANAIFHATGKRINDLPIHFDKLL</sequence>
<dbReference type="SMART" id="SM01008">
    <property type="entry name" value="Ald_Xan_dh_C"/>
    <property type="match status" value="1"/>
</dbReference>
<evidence type="ECO:0000313" key="3">
    <source>
        <dbReference type="EMBL" id="MBG9378098.1"/>
    </source>
</evidence>